<dbReference type="GO" id="GO:0004674">
    <property type="term" value="F:protein serine/threonine kinase activity"/>
    <property type="evidence" value="ECO:0007669"/>
    <property type="project" value="UniProtKB-KW"/>
</dbReference>
<proteinExistence type="predicted"/>
<dbReference type="InterPro" id="IPR000719">
    <property type="entry name" value="Prot_kinase_dom"/>
</dbReference>
<organism evidence="10 11">
    <name type="scientific">Pholiota conissans</name>
    <dbReference type="NCBI Taxonomy" id="109636"/>
    <lineage>
        <taxon>Eukaryota</taxon>
        <taxon>Fungi</taxon>
        <taxon>Dikarya</taxon>
        <taxon>Basidiomycota</taxon>
        <taxon>Agaricomycotina</taxon>
        <taxon>Agaricomycetes</taxon>
        <taxon>Agaricomycetidae</taxon>
        <taxon>Agaricales</taxon>
        <taxon>Agaricineae</taxon>
        <taxon>Strophariaceae</taxon>
        <taxon>Pholiota</taxon>
    </lineage>
</organism>
<evidence type="ECO:0000256" key="8">
    <source>
        <dbReference type="ARBA" id="ARBA00048679"/>
    </source>
</evidence>
<keyword evidence="4" id="KW-0547">Nucleotide-binding</keyword>
<dbReference type="PROSITE" id="PS50011">
    <property type="entry name" value="PROTEIN_KINASE_DOM"/>
    <property type="match status" value="1"/>
</dbReference>
<dbReference type="GO" id="GO:0005524">
    <property type="term" value="F:ATP binding"/>
    <property type="evidence" value="ECO:0007669"/>
    <property type="project" value="UniProtKB-KW"/>
</dbReference>
<dbReference type="GO" id="GO:0000245">
    <property type="term" value="P:spliceosomal complex assembly"/>
    <property type="evidence" value="ECO:0007669"/>
    <property type="project" value="TreeGrafter"/>
</dbReference>
<keyword evidence="5 10" id="KW-0418">Kinase</keyword>
<name>A0A9P5YP85_9AGAR</name>
<comment type="caution">
    <text evidence="10">The sequence shown here is derived from an EMBL/GenBank/DDBJ whole genome shotgun (WGS) entry which is preliminary data.</text>
</comment>
<gene>
    <name evidence="10" type="ORF">BDN70DRAFT_817293</name>
</gene>
<dbReference type="SUPFAM" id="SSF56112">
    <property type="entry name" value="Protein kinase-like (PK-like)"/>
    <property type="match status" value="1"/>
</dbReference>
<dbReference type="Gene3D" id="3.30.200.20">
    <property type="entry name" value="Phosphorylase Kinase, domain 1"/>
    <property type="match status" value="1"/>
</dbReference>
<sequence length="344" mass="38753">MSFPEEHLDSPVGYFPAEIGKPVKYGEWTIVRKLGYGPRSSTWMAIQNKQKNYAALKIFTVAATADGSAQNEQKILYLIRGLSNTPRIQQHFNEQSVHGEHLCLALNSLTFSLETLRLNNTEEGKYLHLHIVRQILPEILDVMGGLAKRKIIHGAILPDNILFWSIEAAQDIKPELEQSPCHEMVEVIGSDGEPYLTVTSQPMRQGVKWNTTREDISGVSVFLSNFSHGMTEPAPFNAPANFLLPEVLLGEKVDCSVDMWMLGCTAYLLATGTPLFSDSYISSPRDVLKETLPKLEEMLRNNGKVSRKNYVVFAKFLRSCLADDPAKRASVEEQFDNEWIDPYY</sequence>
<keyword evidence="3" id="KW-0808">Transferase</keyword>
<protein>
    <recommendedName>
        <fullName evidence="1">non-specific serine/threonine protein kinase</fullName>
        <ecNumber evidence="1">2.7.11.1</ecNumber>
    </recommendedName>
</protein>
<dbReference type="OrthoDB" id="5979581at2759"/>
<evidence type="ECO:0000256" key="7">
    <source>
        <dbReference type="ARBA" id="ARBA00047899"/>
    </source>
</evidence>
<feature type="domain" description="Protein kinase" evidence="9">
    <location>
        <begin position="28"/>
        <end position="340"/>
    </location>
</feature>
<dbReference type="Pfam" id="PF00069">
    <property type="entry name" value="Pkinase"/>
    <property type="match status" value="1"/>
</dbReference>
<dbReference type="InterPro" id="IPR051334">
    <property type="entry name" value="SRPK"/>
</dbReference>
<evidence type="ECO:0000256" key="2">
    <source>
        <dbReference type="ARBA" id="ARBA00022527"/>
    </source>
</evidence>
<dbReference type="EMBL" id="MU155446">
    <property type="protein sequence ID" value="KAF9473402.1"/>
    <property type="molecule type" value="Genomic_DNA"/>
</dbReference>
<dbReference type="GO" id="GO:0005634">
    <property type="term" value="C:nucleus"/>
    <property type="evidence" value="ECO:0007669"/>
    <property type="project" value="TreeGrafter"/>
</dbReference>
<comment type="catalytic activity">
    <reaction evidence="7">
        <text>L-threonyl-[protein] + ATP = O-phospho-L-threonyl-[protein] + ADP + H(+)</text>
        <dbReference type="Rhea" id="RHEA:46608"/>
        <dbReference type="Rhea" id="RHEA-COMP:11060"/>
        <dbReference type="Rhea" id="RHEA-COMP:11605"/>
        <dbReference type="ChEBI" id="CHEBI:15378"/>
        <dbReference type="ChEBI" id="CHEBI:30013"/>
        <dbReference type="ChEBI" id="CHEBI:30616"/>
        <dbReference type="ChEBI" id="CHEBI:61977"/>
        <dbReference type="ChEBI" id="CHEBI:456216"/>
        <dbReference type="EC" id="2.7.11.1"/>
    </reaction>
</comment>
<dbReference type="GO" id="GO:0050684">
    <property type="term" value="P:regulation of mRNA processing"/>
    <property type="evidence" value="ECO:0007669"/>
    <property type="project" value="TreeGrafter"/>
</dbReference>
<dbReference type="PANTHER" id="PTHR47634:SF9">
    <property type="entry name" value="PROTEIN KINASE DOMAIN-CONTAINING PROTEIN-RELATED"/>
    <property type="match status" value="1"/>
</dbReference>
<evidence type="ECO:0000313" key="10">
    <source>
        <dbReference type="EMBL" id="KAF9473402.1"/>
    </source>
</evidence>
<dbReference type="SMART" id="SM00220">
    <property type="entry name" value="S_TKc"/>
    <property type="match status" value="1"/>
</dbReference>
<reference evidence="10" key="1">
    <citation type="submission" date="2020-11" db="EMBL/GenBank/DDBJ databases">
        <authorList>
            <consortium name="DOE Joint Genome Institute"/>
            <person name="Ahrendt S."/>
            <person name="Riley R."/>
            <person name="Andreopoulos W."/>
            <person name="Labutti K."/>
            <person name="Pangilinan J."/>
            <person name="Ruiz-Duenas F.J."/>
            <person name="Barrasa J.M."/>
            <person name="Sanchez-Garcia M."/>
            <person name="Camarero S."/>
            <person name="Miyauchi S."/>
            <person name="Serrano A."/>
            <person name="Linde D."/>
            <person name="Babiker R."/>
            <person name="Drula E."/>
            <person name="Ayuso-Fernandez I."/>
            <person name="Pacheco R."/>
            <person name="Padilla G."/>
            <person name="Ferreira P."/>
            <person name="Barriuso J."/>
            <person name="Kellner H."/>
            <person name="Castanera R."/>
            <person name="Alfaro M."/>
            <person name="Ramirez L."/>
            <person name="Pisabarro A.G."/>
            <person name="Kuo A."/>
            <person name="Tritt A."/>
            <person name="Lipzen A."/>
            <person name="He G."/>
            <person name="Yan M."/>
            <person name="Ng V."/>
            <person name="Cullen D."/>
            <person name="Martin F."/>
            <person name="Rosso M.-N."/>
            <person name="Henrissat B."/>
            <person name="Hibbett D."/>
            <person name="Martinez A.T."/>
            <person name="Grigoriev I.V."/>
        </authorList>
    </citation>
    <scope>NUCLEOTIDE SEQUENCE</scope>
    <source>
        <strain evidence="10">CIRM-BRFM 674</strain>
    </source>
</reference>
<evidence type="ECO:0000256" key="4">
    <source>
        <dbReference type="ARBA" id="ARBA00022741"/>
    </source>
</evidence>
<evidence type="ECO:0000313" key="11">
    <source>
        <dbReference type="Proteomes" id="UP000807469"/>
    </source>
</evidence>
<keyword evidence="2" id="KW-0723">Serine/threonine-protein kinase</keyword>
<keyword evidence="6" id="KW-0067">ATP-binding</keyword>
<dbReference type="AlphaFoldDB" id="A0A9P5YP85"/>
<evidence type="ECO:0000256" key="1">
    <source>
        <dbReference type="ARBA" id="ARBA00012513"/>
    </source>
</evidence>
<dbReference type="PANTHER" id="PTHR47634">
    <property type="entry name" value="PROTEIN KINASE DOMAIN-CONTAINING PROTEIN-RELATED"/>
    <property type="match status" value="1"/>
</dbReference>
<accession>A0A9P5YP85</accession>
<dbReference type="GO" id="GO:0005737">
    <property type="term" value="C:cytoplasm"/>
    <property type="evidence" value="ECO:0007669"/>
    <property type="project" value="TreeGrafter"/>
</dbReference>
<dbReference type="EC" id="2.7.11.1" evidence="1"/>
<dbReference type="Proteomes" id="UP000807469">
    <property type="component" value="Unassembled WGS sequence"/>
</dbReference>
<evidence type="ECO:0000256" key="6">
    <source>
        <dbReference type="ARBA" id="ARBA00022840"/>
    </source>
</evidence>
<keyword evidence="11" id="KW-1185">Reference proteome</keyword>
<dbReference type="Gene3D" id="1.10.510.10">
    <property type="entry name" value="Transferase(Phosphotransferase) domain 1"/>
    <property type="match status" value="1"/>
</dbReference>
<evidence type="ECO:0000259" key="9">
    <source>
        <dbReference type="PROSITE" id="PS50011"/>
    </source>
</evidence>
<dbReference type="InterPro" id="IPR011009">
    <property type="entry name" value="Kinase-like_dom_sf"/>
</dbReference>
<evidence type="ECO:0000256" key="5">
    <source>
        <dbReference type="ARBA" id="ARBA00022777"/>
    </source>
</evidence>
<evidence type="ECO:0000256" key="3">
    <source>
        <dbReference type="ARBA" id="ARBA00022679"/>
    </source>
</evidence>
<comment type="catalytic activity">
    <reaction evidence="8">
        <text>L-seryl-[protein] + ATP = O-phospho-L-seryl-[protein] + ADP + H(+)</text>
        <dbReference type="Rhea" id="RHEA:17989"/>
        <dbReference type="Rhea" id="RHEA-COMP:9863"/>
        <dbReference type="Rhea" id="RHEA-COMP:11604"/>
        <dbReference type="ChEBI" id="CHEBI:15378"/>
        <dbReference type="ChEBI" id="CHEBI:29999"/>
        <dbReference type="ChEBI" id="CHEBI:30616"/>
        <dbReference type="ChEBI" id="CHEBI:83421"/>
        <dbReference type="ChEBI" id="CHEBI:456216"/>
        <dbReference type="EC" id="2.7.11.1"/>
    </reaction>
</comment>